<dbReference type="Proteomes" id="UP000503308">
    <property type="component" value="Chromosome"/>
</dbReference>
<evidence type="ECO:0000313" key="2">
    <source>
        <dbReference type="EMBL" id="QJF49831.1"/>
    </source>
</evidence>
<accession>A0A858SQ81</accession>
<dbReference type="Gene3D" id="2.70.70.10">
    <property type="entry name" value="Glucose Permease (Domain IIA)"/>
    <property type="match status" value="1"/>
</dbReference>
<feature type="chain" id="PRO_5032485783" evidence="1">
    <location>
        <begin position="18"/>
        <end position="375"/>
    </location>
</feature>
<evidence type="ECO:0000313" key="3">
    <source>
        <dbReference type="Proteomes" id="UP000503308"/>
    </source>
</evidence>
<dbReference type="EMBL" id="CP048788">
    <property type="protein sequence ID" value="QJF49831.1"/>
    <property type="molecule type" value="Genomic_DNA"/>
</dbReference>
<dbReference type="RefSeq" id="WP_169639057.1">
    <property type="nucleotide sequence ID" value="NZ_CP048788.1"/>
</dbReference>
<reference evidence="2 3" key="1">
    <citation type="submission" date="2020-02" db="EMBL/GenBank/DDBJ databases">
        <title>Genome sequence of Roseobacter ponti.</title>
        <authorList>
            <person name="Hollensteiner J."/>
            <person name="Schneider D."/>
            <person name="Poehlein A."/>
            <person name="Daniel R."/>
        </authorList>
    </citation>
    <scope>NUCLEOTIDE SEQUENCE [LARGE SCALE GENOMIC DNA]</scope>
    <source>
        <strain evidence="2 3">DSM 106830</strain>
    </source>
</reference>
<name>A0A858SQ81_9RHOB</name>
<sequence length="375" mass="39007">MRVIWFLALFLPAVAFAAEDPAADARDAIAQIEAASGQLEDAVSARDRVRALTQTIGAFEEGLSALRSGQRTAAAREADLAAGLQARDEEVTALLSVLQQLAAEPSPVVFLHPQGPTGSARAGMLLADTAPALAAQAEGLRRDLEELQMLRDMQRDATKSLQAGLTEIQAARTALNQAIADRGVLPARFTNDPVREAILIASADTLDSFAGGLERIAVDVTAPAPGDLQGQKGALPLPVNGAVLRRAGEADAAGVTRPGIILTTQPRAIVTSPVPATIRYTGALLDLGQVVIIEPQSDVLFILAGLGTIYGNAGEVIDAGTPLGLMGGAEAQTGEAQSTDGEVTGAGRSETLYIEVRQNNTPEDPGLWFRTDKDG</sequence>
<keyword evidence="3" id="KW-1185">Reference proteome</keyword>
<dbReference type="SUPFAM" id="SSF51261">
    <property type="entry name" value="Duplicated hybrid motif"/>
    <property type="match status" value="1"/>
</dbReference>
<keyword evidence="1" id="KW-0732">Signal</keyword>
<dbReference type="KEGG" id="rpon:G3256_00935"/>
<dbReference type="AlphaFoldDB" id="A0A858SQ81"/>
<dbReference type="InterPro" id="IPR011055">
    <property type="entry name" value="Dup_hybrid_motif"/>
</dbReference>
<gene>
    <name evidence="2" type="ORF">G3256_00935</name>
</gene>
<evidence type="ECO:0000256" key="1">
    <source>
        <dbReference type="SAM" id="SignalP"/>
    </source>
</evidence>
<protein>
    <submittedName>
        <fullName evidence="2">Peptidase M23</fullName>
    </submittedName>
</protein>
<organism evidence="2 3">
    <name type="scientific">Roseobacter ponti</name>
    <dbReference type="NCBI Taxonomy" id="1891787"/>
    <lineage>
        <taxon>Bacteria</taxon>
        <taxon>Pseudomonadati</taxon>
        <taxon>Pseudomonadota</taxon>
        <taxon>Alphaproteobacteria</taxon>
        <taxon>Rhodobacterales</taxon>
        <taxon>Roseobacteraceae</taxon>
        <taxon>Roseobacter</taxon>
    </lineage>
</organism>
<feature type="signal peptide" evidence="1">
    <location>
        <begin position="1"/>
        <end position="17"/>
    </location>
</feature>
<proteinExistence type="predicted"/>